<evidence type="ECO:0008006" key="6">
    <source>
        <dbReference type="Google" id="ProtNLM"/>
    </source>
</evidence>
<proteinExistence type="inferred from homology"/>
<name>A0A3M7GNP6_HORWE</name>
<dbReference type="InterPro" id="IPR011008">
    <property type="entry name" value="Dimeric_a/b-barrel"/>
</dbReference>
<dbReference type="GO" id="GO:0016491">
    <property type="term" value="F:oxidoreductase activity"/>
    <property type="evidence" value="ECO:0007669"/>
    <property type="project" value="InterPro"/>
</dbReference>
<dbReference type="VEuPathDB" id="FungiDB:BTJ68_06375"/>
<dbReference type="PANTHER" id="PTHR40260">
    <property type="entry name" value="BLR8190 PROTEIN"/>
    <property type="match status" value="1"/>
</dbReference>
<dbReference type="Gene3D" id="3.30.70.100">
    <property type="match status" value="1"/>
</dbReference>
<sequence>MATISVLYPAGTKFDLDYYMATHMPLVMNKWSSYGLKSWKVVKMPSDQAFCVMALLEWGSMGEFQKAGEGPEIKDIVRLLSKRLDEAYEERANTSDRWPM</sequence>
<dbReference type="EMBL" id="QWIT01000243">
    <property type="protein sequence ID" value="RMZ27568.1"/>
    <property type="molecule type" value="Genomic_DNA"/>
</dbReference>
<dbReference type="OrthoDB" id="4892971at2759"/>
<dbReference type="SUPFAM" id="SSF54909">
    <property type="entry name" value="Dimeric alpha+beta barrel"/>
    <property type="match status" value="1"/>
</dbReference>
<evidence type="ECO:0000313" key="3">
    <source>
        <dbReference type="EMBL" id="RMZ27568.1"/>
    </source>
</evidence>
<evidence type="ECO:0000313" key="4">
    <source>
        <dbReference type="Proteomes" id="UP000280598"/>
    </source>
</evidence>
<dbReference type="PANTHER" id="PTHR40260:SF2">
    <property type="entry name" value="BLR8190 PROTEIN"/>
    <property type="match status" value="1"/>
</dbReference>
<dbReference type="AlphaFoldDB" id="A0A3M7GNP6"/>
<dbReference type="InterPro" id="IPR009799">
    <property type="entry name" value="EthD_dom"/>
</dbReference>
<dbReference type="NCBIfam" id="TIGR02118">
    <property type="entry name" value="EthD family reductase"/>
    <property type="match status" value="1"/>
</dbReference>
<organism evidence="2 4">
    <name type="scientific">Hortaea werneckii</name>
    <name type="common">Black yeast</name>
    <name type="synonym">Cladosporium werneckii</name>
    <dbReference type="NCBI Taxonomy" id="91943"/>
    <lineage>
        <taxon>Eukaryota</taxon>
        <taxon>Fungi</taxon>
        <taxon>Dikarya</taxon>
        <taxon>Ascomycota</taxon>
        <taxon>Pezizomycotina</taxon>
        <taxon>Dothideomycetes</taxon>
        <taxon>Dothideomycetidae</taxon>
        <taxon>Mycosphaerellales</taxon>
        <taxon>Teratosphaeriaceae</taxon>
        <taxon>Hortaea</taxon>
    </lineage>
</organism>
<evidence type="ECO:0000313" key="5">
    <source>
        <dbReference type="Proteomes" id="UP000281677"/>
    </source>
</evidence>
<evidence type="ECO:0000313" key="2">
    <source>
        <dbReference type="EMBL" id="RMZ02579.1"/>
    </source>
</evidence>
<dbReference type="Proteomes" id="UP000281677">
    <property type="component" value="Unassembled WGS sequence"/>
</dbReference>
<gene>
    <name evidence="3" type="ORF">D0859_08356</name>
    <name evidence="2" type="ORF">D0860_07158</name>
</gene>
<accession>A0A3M7GNP6</accession>
<dbReference type="Proteomes" id="UP000280598">
    <property type="component" value="Unassembled WGS sequence"/>
</dbReference>
<reference evidence="4 5" key="1">
    <citation type="journal article" date="2018" name="BMC Genomics">
        <title>Genomic evidence for intraspecific hybridization in a clonal and extremely halotolerant yeast.</title>
        <authorList>
            <person name="Gostincar C."/>
            <person name="Stajich J.E."/>
            <person name="Zupancic J."/>
            <person name="Zalar P."/>
            <person name="Gunde-Cimerman N."/>
        </authorList>
    </citation>
    <scope>NUCLEOTIDE SEQUENCE [LARGE SCALE GENOMIC DNA]</scope>
    <source>
        <strain evidence="3 5">EXF-120</strain>
        <strain evidence="2 4">EXF-562</strain>
    </source>
</reference>
<evidence type="ECO:0000256" key="1">
    <source>
        <dbReference type="ARBA" id="ARBA00005986"/>
    </source>
</evidence>
<comment type="caution">
    <text evidence="2">The sequence shown here is derived from an EMBL/GenBank/DDBJ whole genome shotgun (WGS) entry which is preliminary data.</text>
</comment>
<comment type="similarity">
    <text evidence="1">Belongs to the tpcK family.</text>
</comment>
<dbReference type="EMBL" id="QWIS01000183">
    <property type="protein sequence ID" value="RMZ02579.1"/>
    <property type="molecule type" value="Genomic_DNA"/>
</dbReference>
<protein>
    <recommendedName>
        <fullName evidence="6">EthD domain-containing protein</fullName>
    </recommendedName>
</protein>